<evidence type="ECO:0000256" key="1">
    <source>
        <dbReference type="ARBA" id="ARBA00001917"/>
    </source>
</evidence>
<name>A0ABD5BLQ3_SERMA</name>
<dbReference type="PANTHER" id="PTHR42917:SF2">
    <property type="entry name" value="2,4-DIENOYL-COA REDUCTASE [(2E)-ENOYL-COA-PRODUCING]"/>
    <property type="match status" value="1"/>
</dbReference>
<feature type="non-terminal residue" evidence="5">
    <location>
        <position position="80"/>
    </location>
</feature>
<comment type="cofactor">
    <cofactor evidence="1">
        <name>FMN</name>
        <dbReference type="ChEBI" id="CHEBI:58210"/>
    </cofactor>
</comment>
<dbReference type="PANTHER" id="PTHR42917">
    <property type="entry name" value="2,4-DIENOYL-COA REDUCTASE"/>
    <property type="match status" value="1"/>
</dbReference>
<proteinExistence type="predicted"/>
<gene>
    <name evidence="5" type="ORF">RF091_19540</name>
</gene>
<evidence type="ECO:0000256" key="3">
    <source>
        <dbReference type="ARBA" id="ARBA00022643"/>
    </source>
</evidence>
<dbReference type="AlphaFoldDB" id="A0ABD5BLQ3"/>
<evidence type="ECO:0000313" key="5">
    <source>
        <dbReference type="EMBL" id="MDQ9557691.1"/>
    </source>
</evidence>
<keyword evidence="2" id="KW-0285">Flavoprotein</keyword>
<protein>
    <submittedName>
        <fullName evidence="5">FAD/NAD(P)-binding oxidoreductase</fullName>
        <ecNumber evidence="5">1.-.-.-</ecNumber>
    </submittedName>
</protein>
<feature type="non-terminal residue" evidence="5">
    <location>
        <position position="1"/>
    </location>
</feature>
<comment type="caution">
    <text evidence="5">The sequence shown here is derived from an EMBL/GenBank/DDBJ whole genome shotgun (WGS) entry which is preliminary data.</text>
</comment>
<dbReference type="InterPro" id="IPR051793">
    <property type="entry name" value="NADH:flavin_oxidoreductase"/>
</dbReference>
<dbReference type="Gene3D" id="3.40.50.720">
    <property type="entry name" value="NAD(P)-binding Rossmann-like Domain"/>
    <property type="match status" value="1"/>
</dbReference>
<keyword evidence="3" id="KW-0288">FMN</keyword>
<dbReference type="EMBL" id="JAVIPQ010000331">
    <property type="protein sequence ID" value="MDQ9557691.1"/>
    <property type="molecule type" value="Genomic_DNA"/>
</dbReference>
<dbReference type="EC" id="1.-.-.-" evidence="5"/>
<dbReference type="PRINTS" id="PR00419">
    <property type="entry name" value="ADXRDTASE"/>
</dbReference>
<dbReference type="Proteomes" id="UP001234811">
    <property type="component" value="Unassembled WGS sequence"/>
</dbReference>
<keyword evidence="4 5" id="KW-0560">Oxidoreductase</keyword>
<sequence length="80" mass="8708">TMAEKPKKLAVIGAGPAGLAFATTAASRGHQVTLFDAAEQIGGQFNIAKQIPGKEEFHETLRYFRRQLALREVTVRLGVK</sequence>
<dbReference type="GO" id="GO:0016491">
    <property type="term" value="F:oxidoreductase activity"/>
    <property type="evidence" value="ECO:0007669"/>
    <property type="project" value="UniProtKB-KW"/>
</dbReference>
<accession>A0ABD5BLQ3</accession>
<dbReference type="RefSeq" id="WP_309213192.1">
    <property type="nucleotide sequence ID" value="NZ_JAVIPQ010000331.1"/>
</dbReference>
<evidence type="ECO:0000256" key="4">
    <source>
        <dbReference type="ARBA" id="ARBA00023002"/>
    </source>
</evidence>
<evidence type="ECO:0000313" key="6">
    <source>
        <dbReference type="Proteomes" id="UP001234811"/>
    </source>
</evidence>
<dbReference type="Pfam" id="PF13450">
    <property type="entry name" value="NAD_binding_8"/>
    <property type="match status" value="1"/>
</dbReference>
<reference evidence="5 6" key="1">
    <citation type="submission" date="2023-07" db="EMBL/GenBank/DDBJ databases">
        <title>Pathogens genome sequencing project 196.</title>
        <authorList>
            <person name="Cao X."/>
        </authorList>
    </citation>
    <scope>NUCLEOTIDE SEQUENCE [LARGE SCALE GENOMIC DNA]</scope>
    <source>
        <strain evidence="5 6">SM41</strain>
    </source>
</reference>
<evidence type="ECO:0000256" key="2">
    <source>
        <dbReference type="ARBA" id="ARBA00022630"/>
    </source>
</evidence>
<dbReference type="SUPFAM" id="SSF51971">
    <property type="entry name" value="Nucleotide-binding domain"/>
    <property type="match status" value="1"/>
</dbReference>
<organism evidence="5 6">
    <name type="scientific">Serratia marcescens</name>
    <dbReference type="NCBI Taxonomy" id="615"/>
    <lineage>
        <taxon>Bacteria</taxon>
        <taxon>Pseudomonadati</taxon>
        <taxon>Pseudomonadota</taxon>
        <taxon>Gammaproteobacteria</taxon>
        <taxon>Enterobacterales</taxon>
        <taxon>Yersiniaceae</taxon>
        <taxon>Serratia</taxon>
    </lineage>
</organism>